<sequence>MRIIIDADASPVKDIAISLAERSGLEVVLVSSVAHHSNKSLPDFVSHIYVDSGADAADYKIVALAQSGDIVITQDYGLAALLLPKGCVVVHHKGFEYTDKNINNMLETRHMSSVIRRGGGRVKGPKPFTSVDKRVFHEFLEGLLVGHVEK</sequence>
<accession>A0A921DWM3</accession>
<reference evidence="3" key="1">
    <citation type="journal article" date="2021" name="PeerJ">
        <title>Extensive microbial diversity within the chicken gut microbiome revealed by metagenomics and culture.</title>
        <authorList>
            <person name="Gilroy R."/>
            <person name="Ravi A."/>
            <person name="Getino M."/>
            <person name="Pursley I."/>
            <person name="Horton D.L."/>
            <person name="Alikhan N.F."/>
            <person name="Baker D."/>
            <person name="Gharbi K."/>
            <person name="Hall N."/>
            <person name="Watson M."/>
            <person name="Adriaenssens E.M."/>
            <person name="Foster-Nyarko E."/>
            <person name="Jarju S."/>
            <person name="Secka A."/>
            <person name="Antonio M."/>
            <person name="Oren A."/>
            <person name="Chaudhuri R.R."/>
            <person name="La Ragione R."/>
            <person name="Hildebrand F."/>
            <person name="Pallen M.J."/>
        </authorList>
    </citation>
    <scope>NUCLEOTIDE SEQUENCE</scope>
    <source>
        <strain evidence="3">6019</strain>
    </source>
</reference>
<proteinExistence type="inferred from homology"/>
<name>A0A921DWM3_9STAP</name>
<protein>
    <recommendedName>
        <fullName evidence="2">UPF0178 protein K8V35_02405</fullName>
    </recommendedName>
</protein>
<dbReference type="Proteomes" id="UP000763505">
    <property type="component" value="Unassembled WGS sequence"/>
</dbReference>
<evidence type="ECO:0000313" key="4">
    <source>
        <dbReference type="Proteomes" id="UP000763505"/>
    </source>
</evidence>
<organism evidence="3 4">
    <name type="scientific">Aliicoccus persicus</name>
    <dbReference type="NCBI Taxonomy" id="930138"/>
    <lineage>
        <taxon>Bacteria</taxon>
        <taxon>Bacillati</taxon>
        <taxon>Bacillota</taxon>
        <taxon>Bacilli</taxon>
        <taxon>Bacillales</taxon>
        <taxon>Staphylococcaceae</taxon>
        <taxon>Aliicoccus</taxon>
    </lineage>
</organism>
<dbReference type="InterPro" id="IPR003791">
    <property type="entry name" value="UPF0178"/>
</dbReference>
<dbReference type="NCBIfam" id="NF001095">
    <property type="entry name" value="PRK00124.1"/>
    <property type="match status" value="1"/>
</dbReference>
<evidence type="ECO:0000313" key="3">
    <source>
        <dbReference type="EMBL" id="HJE19186.1"/>
    </source>
</evidence>
<dbReference type="Pfam" id="PF02639">
    <property type="entry name" value="DUF188"/>
    <property type="match status" value="1"/>
</dbReference>
<comment type="similarity">
    <text evidence="1 2">Belongs to the UPF0178 family.</text>
</comment>
<dbReference type="HAMAP" id="MF_00489">
    <property type="entry name" value="UPF0178"/>
    <property type="match status" value="1"/>
</dbReference>
<dbReference type="AlphaFoldDB" id="A0A921DWM3"/>
<comment type="caution">
    <text evidence="3">The sequence shown here is derived from an EMBL/GenBank/DDBJ whole genome shotgun (WGS) entry which is preliminary data.</text>
</comment>
<evidence type="ECO:0000256" key="2">
    <source>
        <dbReference type="HAMAP-Rule" id="MF_00489"/>
    </source>
</evidence>
<evidence type="ECO:0000256" key="1">
    <source>
        <dbReference type="ARBA" id="ARBA00008522"/>
    </source>
</evidence>
<reference evidence="3" key="2">
    <citation type="submission" date="2021-09" db="EMBL/GenBank/DDBJ databases">
        <authorList>
            <person name="Gilroy R."/>
        </authorList>
    </citation>
    <scope>NUCLEOTIDE SEQUENCE</scope>
    <source>
        <strain evidence="3">6019</strain>
    </source>
</reference>
<dbReference type="PANTHER" id="PTHR35146">
    <property type="entry name" value="UPF0178 PROTEIN YAII"/>
    <property type="match status" value="1"/>
</dbReference>
<gene>
    <name evidence="3" type="ORF">K8V35_02405</name>
</gene>
<dbReference type="PANTHER" id="PTHR35146:SF1">
    <property type="entry name" value="UPF0178 PROTEIN YAII"/>
    <property type="match status" value="1"/>
</dbReference>
<dbReference type="EMBL" id="DYYI01000022">
    <property type="protein sequence ID" value="HJE19186.1"/>
    <property type="molecule type" value="Genomic_DNA"/>
</dbReference>